<gene>
    <name evidence="1" type="ORF">SIL87_19805</name>
</gene>
<proteinExistence type="predicted"/>
<organism evidence="1 2">
    <name type="scientific">Acidiphilium acidophilum</name>
    <name type="common">Thiobacillus acidophilus</name>
    <dbReference type="NCBI Taxonomy" id="76588"/>
    <lineage>
        <taxon>Bacteria</taxon>
        <taxon>Pseudomonadati</taxon>
        <taxon>Pseudomonadota</taxon>
        <taxon>Alphaproteobacteria</taxon>
        <taxon>Acetobacterales</taxon>
        <taxon>Acidocellaceae</taxon>
        <taxon>Acidiphilium</taxon>
    </lineage>
</organism>
<evidence type="ECO:0000313" key="2">
    <source>
        <dbReference type="Proteomes" id="UP001279553"/>
    </source>
</evidence>
<comment type="caution">
    <text evidence="1">The sequence shown here is derived from an EMBL/GenBank/DDBJ whole genome shotgun (WGS) entry which is preliminary data.</text>
</comment>
<dbReference type="Proteomes" id="UP001279553">
    <property type="component" value="Unassembled WGS sequence"/>
</dbReference>
<reference evidence="1 2" key="1">
    <citation type="submission" date="2023-11" db="EMBL/GenBank/DDBJ databases">
        <title>MicrobeMod: A computational toolkit for identifying prokaryotic methylation and restriction-modification with nanopore sequencing.</title>
        <authorList>
            <person name="Crits-Christoph A."/>
            <person name="Kang S.C."/>
            <person name="Lee H."/>
            <person name="Ostrov N."/>
        </authorList>
    </citation>
    <scope>NUCLEOTIDE SEQUENCE [LARGE SCALE GENOMIC DNA]</scope>
    <source>
        <strain evidence="1 2">DSMZ 700</strain>
    </source>
</reference>
<keyword evidence="2" id="KW-1185">Reference proteome</keyword>
<dbReference type="EMBL" id="JAWXYB010000018">
    <property type="protein sequence ID" value="MDX5933002.1"/>
    <property type="molecule type" value="Genomic_DNA"/>
</dbReference>
<protein>
    <submittedName>
        <fullName evidence="1">Uncharacterized protein</fullName>
    </submittedName>
</protein>
<dbReference type="AlphaFoldDB" id="A0AAW9DWL6"/>
<sequence length="43" mass="4858">MQNAGIEELMIEDQPHAFYKVAFSDPLIGPVFEAKFEHLPPLS</sequence>
<name>A0AAW9DWL6_ACIAO</name>
<evidence type="ECO:0000313" key="1">
    <source>
        <dbReference type="EMBL" id="MDX5933002.1"/>
    </source>
</evidence>
<dbReference type="RefSeq" id="WP_319615853.1">
    <property type="nucleotide sequence ID" value="NZ_JAWXYB010000018.1"/>
</dbReference>
<accession>A0AAW9DWL6</accession>